<dbReference type="PANTHER" id="PTHR21666:SF270">
    <property type="entry name" value="MUREIN HYDROLASE ACTIVATOR ENVC"/>
    <property type="match status" value="1"/>
</dbReference>
<keyword evidence="1" id="KW-0812">Transmembrane</keyword>
<keyword evidence="1" id="KW-0472">Membrane</keyword>
<dbReference type="InterPro" id="IPR016047">
    <property type="entry name" value="M23ase_b-sheet_dom"/>
</dbReference>
<dbReference type="AlphaFoldDB" id="A0A0G0FH39"/>
<evidence type="ECO:0000313" key="4">
    <source>
        <dbReference type="Proteomes" id="UP000034508"/>
    </source>
</evidence>
<evidence type="ECO:0000259" key="2">
    <source>
        <dbReference type="Pfam" id="PF01551"/>
    </source>
</evidence>
<dbReference type="PANTHER" id="PTHR21666">
    <property type="entry name" value="PEPTIDASE-RELATED"/>
    <property type="match status" value="1"/>
</dbReference>
<dbReference type="InterPro" id="IPR011055">
    <property type="entry name" value="Dup_hybrid_motif"/>
</dbReference>
<evidence type="ECO:0000256" key="1">
    <source>
        <dbReference type="SAM" id="Phobius"/>
    </source>
</evidence>
<dbReference type="Gene3D" id="2.70.70.10">
    <property type="entry name" value="Glucose Permease (Domain IIA)"/>
    <property type="match status" value="1"/>
</dbReference>
<dbReference type="EMBL" id="LBSM01000005">
    <property type="protein sequence ID" value="KKQ18373.1"/>
    <property type="molecule type" value="Genomic_DNA"/>
</dbReference>
<evidence type="ECO:0000313" key="3">
    <source>
        <dbReference type="EMBL" id="KKQ18373.1"/>
    </source>
</evidence>
<organism evidence="3 4">
    <name type="scientific">Berkelbacteria bacterium GW2011_GWA1_36_9</name>
    <dbReference type="NCBI Taxonomy" id="1618331"/>
    <lineage>
        <taxon>Bacteria</taxon>
        <taxon>Candidatus Berkelbacteria</taxon>
    </lineage>
</organism>
<sequence length="208" mass="22721">MNPFNLSGIAEILSFRRELQFVLLAFLITLLIPIFAVILLTNAGIDIVSDRLATVNLQTHTIDIHDPATGKVIKQLHISAVWPVSGVVTLEFGESDLPFQPFHSGIDIANPNRQIGDPITTFMPGTVIYAGEIFWGFGKHIIIDNGDNITSIYGHLSAIYVTKGQQVKPQDVIGAEGDTGWATGPHLHFQINVFGIPVNPRTFLMGNP</sequence>
<comment type="caution">
    <text evidence="3">The sequence shown here is derived from an EMBL/GenBank/DDBJ whole genome shotgun (WGS) entry which is preliminary data.</text>
</comment>
<keyword evidence="1" id="KW-1133">Transmembrane helix</keyword>
<name>A0A0G0FH39_9BACT</name>
<protein>
    <recommendedName>
        <fullName evidence="2">M23ase beta-sheet core domain-containing protein</fullName>
    </recommendedName>
</protein>
<feature type="transmembrane region" description="Helical" evidence="1">
    <location>
        <begin position="21"/>
        <end position="41"/>
    </location>
</feature>
<dbReference type="InterPro" id="IPR050570">
    <property type="entry name" value="Cell_wall_metabolism_enzyme"/>
</dbReference>
<dbReference type="CDD" id="cd12797">
    <property type="entry name" value="M23_peptidase"/>
    <property type="match status" value="1"/>
</dbReference>
<dbReference type="Pfam" id="PF01551">
    <property type="entry name" value="Peptidase_M23"/>
    <property type="match status" value="1"/>
</dbReference>
<dbReference type="GO" id="GO:0004222">
    <property type="term" value="F:metalloendopeptidase activity"/>
    <property type="evidence" value="ECO:0007669"/>
    <property type="project" value="TreeGrafter"/>
</dbReference>
<accession>A0A0G0FH39</accession>
<gene>
    <name evidence="3" type="ORF">US31_C0005G0023</name>
</gene>
<dbReference type="Proteomes" id="UP000034508">
    <property type="component" value="Unassembled WGS sequence"/>
</dbReference>
<feature type="domain" description="M23ase beta-sheet core" evidence="2">
    <location>
        <begin position="102"/>
        <end position="200"/>
    </location>
</feature>
<dbReference type="SUPFAM" id="SSF51261">
    <property type="entry name" value="Duplicated hybrid motif"/>
    <property type="match status" value="1"/>
</dbReference>
<proteinExistence type="predicted"/>
<reference evidence="3 4" key="1">
    <citation type="journal article" date="2015" name="Nature">
        <title>rRNA introns, odd ribosomes, and small enigmatic genomes across a large radiation of phyla.</title>
        <authorList>
            <person name="Brown C.T."/>
            <person name="Hug L.A."/>
            <person name="Thomas B.C."/>
            <person name="Sharon I."/>
            <person name="Castelle C.J."/>
            <person name="Singh A."/>
            <person name="Wilkins M.J."/>
            <person name="Williams K.H."/>
            <person name="Banfield J.F."/>
        </authorList>
    </citation>
    <scope>NUCLEOTIDE SEQUENCE [LARGE SCALE GENOMIC DNA]</scope>
</reference>